<dbReference type="InterPro" id="IPR011864">
    <property type="entry name" value="Phosphate_PstC"/>
</dbReference>
<evidence type="ECO:0000256" key="8">
    <source>
        <dbReference type="ARBA" id="ARBA00023136"/>
    </source>
</evidence>
<dbReference type="PANTHER" id="PTHR30425:SF1">
    <property type="entry name" value="PHOSPHATE TRANSPORT SYSTEM PERMEASE PROTEIN PSTC"/>
    <property type="match status" value="1"/>
</dbReference>
<evidence type="ECO:0000256" key="2">
    <source>
        <dbReference type="ARBA" id="ARBA00007069"/>
    </source>
</evidence>
<evidence type="ECO:0000256" key="5">
    <source>
        <dbReference type="ARBA" id="ARBA00022592"/>
    </source>
</evidence>
<evidence type="ECO:0000313" key="13">
    <source>
        <dbReference type="Proteomes" id="UP001501747"/>
    </source>
</evidence>
<evidence type="ECO:0000259" key="11">
    <source>
        <dbReference type="PROSITE" id="PS50928"/>
    </source>
</evidence>
<comment type="similarity">
    <text evidence="2 10">Belongs to the binding-protein-dependent transport system permease family. CysTW subfamily.</text>
</comment>
<evidence type="ECO:0000256" key="7">
    <source>
        <dbReference type="ARBA" id="ARBA00022989"/>
    </source>
</evidence>
<evidence type="ECO:0000256" key="3">
    <source>
        <dbReference type="ARBA" id="ARBA00022448"/>
    </source>
</evidence>
<keyword evidence="8 9" id="KW-0472">Membrane</keyword>
<protein>
    <recommendedName>
        <fullName evidence="10">Phosphate transport system permease protein</fullName>
    </recommendedName>
</protein>
<dbReference type="PANTHER" id="PTHR30425">
    <property type="entry name" value="PHOSPHATE TRANSPORT SYSTEM PERMEASE PROTEIN PST"/>
    <property type="match status" value="1"/>
</dbReference>
<dbReference type="NCBIfam" id="TIGR02138">
    <property type="entry name" value="phosphate_pstC"/>
    <property type="match status" value="1"/>
</dbReference>
<dbReference type="InterPro" id="IPR000515">
    <property type="entry name" value="MetI-like"/>
</dbReference>
<gene>
    <name evidence="12" type="primary">pstC</name>
    <name evidence="12" type="ORF">GCM10022247_23970</name>
</gene>
<comment type="caution">
    <text evidence="12">The sequence shown here is derived from an EMBL/GenBank/DDBJ whole genome shotgun (WGS) entry which is preliminary data.</text>
</comment>
<feature type="transmembrane region" description="Helical" evidence="9">
    <location>
        <begin position="121"/>
        <end position="141"/>
    </location>
</feature>
<keyword evidence="3 9" id="KW-0813">Transport</keyword>
<keyword evidence="6 9" id="KW-0812">Transmembrane</keyword>
<comment type="caution">
    <text evidence="10">Lacks conserved residue(s) required for the propagation of feature annotation.</text>
</comment>
<evidence type="ECO:0000313" key="12">
    <source>
        <dbReference type="EMBL" id="GAA4002385.1"/>
    </source>
</evidence>
<name>A0ABP7RUE7_9PSEU</name>
<feature type="domain" description="ABC transmembrane type-1" evidence="11">
    <location>
        <begin position="84"/>
        <end position="313"/>
    </location>
</feature>
<evidence type="ECO:0000256" key="1">
    <source>
        <dbReference type="ARBA" id="ARBA00004651"/>
    </source>
</evidence>
<dbReference type="Proteomes" id="UP001501747">
    <property type="component" value="Unassembled WGS sequence"/>
</dbReference>
<feature type="transmembrane region" description="Helical" evidence="9">
    <location>
        <begin position="24"/>
        <end position="49"/>
    </location>
</feature>
<proteinExistence type="inferred from homology"/>
<dbReference type="PROSITE" id="PS50928">
    <property type="entry name" value="ABC_TM1"/>
    <property type="match status" value="1"/>
</dbReference>
<evidence type="ECO:0000256" key="9">
    <source>
        <dbReference type="RuleBase" id="RU363032"/>
    </source>
</evidence>
<keyword evidence="13" id="KW-1185">Reference proteome</keyword>
<dbReference type="CDD" id="cd06261">
    <property type="entry name" value="TM_PBP2"/>
    <property type="match status" value="1"/>
</dbReference>
<dbReference type="SUPFAM" id="SSF161098">
    <property type="entry name" value="MetI-like"/>
    <property type="match status" value="1"/>
</dbReference>
<feature type="transmembrane region" description="Helical" evidence="9">
    <location>
        <begin position="292"/>
        <end position="313"/>
    </location>
</feature>
<sequence length="324" mass="33973">MTGLPEAVISSAEKPTVVRPGDRIFRALTSGAGVFIVVLIAAIGIFLLLRAVPSLQRDNVNFLLSRDWVTNDPANLRFGIIDLLWVTVATSAVALVLATPVALGIALFLTQYAPRRLARSLAYVVDLLAAVPSIIFGLWGIQVLAPTLLPFAEWLNDALGWIPIFALGNVSTGGGGNIFISGVVLAVMILPIITAVSREIFARTPVTHVEGALALGATKWEVVRTTVLPFGKAGFISAAMLGLGRALGETIALTTILSATDSAPNYTIFDGGATFASRIALGSAEFNDNLTVGAYIAAGLVLFLITFAVNALARTVVAGKKEYA</sequence>
<keyword evidence="5 10" id="KW-0592">Phosphate transport</keyword>
<feature type="transmembrane region" description="Helical" evidence="9">
    <location>
        <begin position="161"/>
        <end position="193"/>
    </location>
</feature>
<feature type="transmembrane region" description="Helical" evidence="9">
    <location>
        <begin position="83"/>
        <end position="109"/>
    </location>
</feature>
<organism evidence="12 13">
    <name type="scientific">Allokutzneria multivorans</name>
    <dbReference type="NCBI Taxonomy" id="1142134"/>
    <lineage>
        <taxon>Bacteria</taxon>
        <taxon>Bacillati</taxon>
        <taxon>Actinomycetota</taxon>
        <taxon>Actinomycetes</taxon>
        <taxon>Pseudonocardiales</taxon>
        <taxon>Pseudonocardiaceae</taxon>
        <taxon>Allokutzneria</taxon>
    </lineage>
</organism>
<evidence type="ECO:0000256" key="4">
    <source>
        <dbReference type="ARBA" id="ARBA00022475"/>
    </source>
</evidence>
<accession>A0ABP7RUE7</accession>
<dbReference type="EMBL" id="BAABAL010000006">
    <property type="protein sequence ID" value="GAA4002385.1"/>
    <property type="molecule type" value="Genomic_DNA"/>
</dbReference>
<dbReference type="InterPro" id="IPR035906">
    <property type="entry name" value="MetI-like_sf"/>
</dbReference>
<comment type="function">
    <text evidence="10">Part of the binding-protein-dependent transport system for phosphate; probably responsible for the translocation of the substrate across the membrane.</text>
</comment>
<dbReference type="Pfam" id="PF00528">
    <property type="entry name" value="BPD_transp_1"/>
    <property type="match status" value="1"/>
</dbReference>
<dbReference type="Gene3D" id="1.10.3720.10">
    <property type="entry name" value="MetI-like"/>
    <property type="match status" value="1"/>
</dbReference>
<dbReference type="RefSeq" id="WP_344873790.1">
    <property type="nucleotide sequence ID" value="NZ_BAABAL010000006.1"/>
</dbReference>
<dbReference type="InterPro" id="IPR051124">
    <property type="entry name" value="Phosphate_Transport_Permease"/>
</dbReference>
<evidence type="ECO:0000256" key="6">
    <source>
        <dbReference type="ARBA" id="ARBA00022692"/>
    </source>
</evidence>
<comment type="subcellular location">
    <subcellularLocation>
        <location evidence="1 9">Cell membrane</location>
        <topology evidence="1 9">Multi-pass membrane protein</topology>
    </subcellularLocation>
</comment>
<keyword evidence="7 9" id="KW-1133">Transmembrane helix</keyword>
<keyword evidence="4 10" id="KW-1003">Cell membrane</keyword>
<reference evidence="13" key="1">
    <citation type="journal article" date="2019" name="Int. J. Syst. Evol. Microbiol.">
        <title>The Global Catalogue of Microorganisms (GCM) 10K type strain sequencing project: providing services to taxonomists for standard genome sequencing and annotation.</title>
        <authorList>
            <consortium name="The Broad Institute Genomics Platform"/>
            <consortium name="The Broad Institute Genome Sequencing Center for Infectious Disease"/>
            <person name="Wu L."/>
            <person name="Ma J."/>
        </authorList>
    </citation>
    <scope>NUCLEOTIDE SEQUENCE [LARGE SCALE GENOMIC DNA]</scope>
    <source>
        <strain evidence="13">JCM 17342</strain>
    </source>
</reference>
<evidence type="ECO:0000256" key="10">
    <source>
        <dbReference type="RuleBase" id="RU363054"/>
    </source>
</evidence>